<dbReference type="Pfam" id="PF00583">
    <property type="entry name" value="Acetyltransf_1"/>
    <property type="match status" value="1"/>
</dbReference>
<feature type="region of interest" description="Disordered" evidence="3">
    <location>
        <begin position="228"/>
        <end position="255"/>
    </location>
</feature>
<evidence type="ECO:0000259" key="4">
    <source>
        <dbReference type="PROSITE" id="PS51186"/>
    </source>
</evidence>
<dbReference type="InterPro" id="IPR050832">
    <property type="entry name" value="Bact_Acetyltransf"/>
</dbReference>
<sequence length="255" mass="27694">MPPTRWTTSWSTRHKVPSCVAVCIGTPTATRFPSLCCWIRTPVSTSRSGICDLYVDRATADAVEELATVAAQCFPLACPPSATPENISAFVAANLSAARFAEYLCDPQRAVLTAHHDGRIVGYVMLIRGVSDDPDIQRAVQLRPTAELSKIYVLSDFHGTGAASALMGAALSAVTDWEVRSVWLGVNQENFRAQRFYAKSGFAITGTRTFQLGAGLENDYVMVRRVRSDQPQSAPTTEKWPADTSFGTPRPASPH</sequence>
<gene>
    <name evidence="5" type="ORF">I2456_10065</name>
</gene>
<dbReference type="InterPro" id="IPR000182">
    <property type="entry name" value="GNAT_dom"/>
</dbReference>
<feature type="domain" description="N-acetyltransferase" evidence="4">
    <location>
        <begin position="53"/>
        <end position="227"/>
    </location>
</feature>
<evidence type="ECO:0000313" key="6">
    <source>
        <dbReference type="Proteomes" id="UP000663583"/>
    </source>
</evidence>
<evidence type="ECO:0000256" key="2">
    <source>
        <dbReference type="ARBA" id="ARBA00023315"/>
    </source>
</evidence>
<dbReference type="Proteomes" id="UP000663583">
    <property type="component" value="Chromosome"/>
</dbReference>
<dbReference type="SUPFAM" id="SSF55729">
    <property type="entry name" value="Acyl-CoA N-acyltransferases (Nat)"/>
    <property type="match status" value="1"/>
</dbReference>
<dbReference type="PANTHER" id="PTHR43877">
    <property type="entry name" value="AMINOALKYLPHOSPHONATE N-ACETYLTRANSFERASE-RELATED-RELATED"/>
    <property type="match status" value="1"/>
</dbReference>
<evidence type="ECO:0000313" key="5">
    <source>
        <dbReference type="EMBL" id="QPI39760.1"/>
    </source>
</evidence>
<keyword evidence="2" id="KW-0012">Acyltransferase</keyword>
<dbReference type="CDD" id="cd04301">
    <property type="entry name" value="NAT_SF"/>
    <property type="match status" value="1"/>
</dbReference>
<evidence type="ECO:0000256" key="3">
    <source>
        <dbReference type="SAM" id="MobiDB-lite"/>
    </source>
</evidence>
<dbReference type="AlphaFoldDB" id="A0AAX1JGR8"/>
<dbReference type="KEGG" id="mku:I2456_10065"/>
<organism evidence="5 6">
    <name type="scientific">Mycobacterium kubicae</name>
    <dbReference type="NCBI Taxonomy" id="120959"/>
    <lineage>
        <taxon>Bacteria</taxon>
        <taxon>Bacillati</taxon>
        <taxon>Actinomycetota</taxon>
        <taxon>Actinomycetes</taxon>
        <taxon>Mycobacteriales</taxon>
        <taxon>Mycobacteriaceae</taxon>
        <taxon>Mycobacterium</taxon>
        <taxon>Mycobacterium simiae complex</taxon>
    </lineage>
</organism>
<proteinExistence type="predicted"/>
<protein>
    <submittedName>
        <fullName evidence="5">GNAT family N-acetyltransferase</fullName>
    </submittedName>
</protein>
<dbReference type="PANTHER" id="PTHR43877:SF2">
    <property type="entry name" value="AMINOALKYLPHOSPHONATE N-ACETYLTRANSFERASE-RELATED"/>
    <property type="match status" value="1"/>
</dbReference>
<dbReference type="InterPro" id="IPR016181">
    <property type="entry name" value="Acyl_CoA_acyltransferase"/>
</dbReference>
<dbReference type="PROSITE" id="PS51186">
    <property type="entry name" value="GNAT"/>
    <property type="match status" value="1"/>
</dbReference>
<dbReference type="GO" id="GO:0016747">
    <property type="term" value="F:acyltransferase activity, transferring groups other than amino-acyl groups"/>
    <property type="evidence" value="ECO:0007669"/>
    <property type="project" value="InterPro"/>
</dbReference>
<dbReference type="Gene3D" id="3.40.630.30">
    <property type="match status" value="1"/>
</dbReference>
<accession>A0AAX1JGR8</accession>
<keyword evidence="1" id="KW-0808">Transferase</keyword>
<evidence type="ECO:0000256" key="1">
    <source>
        <dbReference type="ARBA" id="ARBA00022679"/>
    </source>
</evidence>
<dbReference type="EMBL" id="CP065047">
    <property type="protein sequence ID" value="QPI39760.1"/>
    <property type="molecule type" value="Genomic_DNA"/>
</dbReference>
<name>A0AAX1JGR8_9MYCO</name>
<reference evidence="5" key="1">
    <citation type="submission" date="2020-11" db="EMBL/GenBank/DDBJ databases">
        <title>Intraspecies plasmid and genomic variation of Mycobacterium kubicae revealed by the complete genome sequences of two clinical isolates.</title>
        <authorList>
            <person name="Hendrix J.R."/>
            <person name="Epperson L.E."/>
            <person name="Honda J.R."/>
            <person name="Strong M."/>
        </authorList>
    </citation>
    <scope>NUCLEOTIDE SEQUENCE</scope>
    <source>
        <strain evidence="5">JCM 13573</strain>
    </source>
</reference>